<evidence type="ECO:0000313" key="3">
    <source>
        <dbReference type="Proteomes" id="UP000247973"/>
    </source>
</evidence>
<keyword evidence="1" id="KW-0812">Transmembrane</keyword>
<dbReference type="AlphaFoldDB" id="A0A2V3PIR2"/>
<organism evidence="2 3">
    <name type="scientific">Dysgonomonas alginatilytica</name>
    <dbReference type="NCBI Taxonomy" id="1605892"/>
    <lineage>
        <taxon>Bacteria</taxon>
        <taxon>Pseudomonadati</taxon>
        <taxon>Bacteroidota</taxon>
        <taxon>Bacteroidia</taxon>
        <taxon>Bacteroidales</taxon>
        <taxon>Dysgonomonadaceae</taxon>
        <taxon>Dysgonomonas</taxon>
    </lineage>
</organism>
<proteinExistence type="predicted"/>
<reference evidence="2 3" key="1">
    <citation type="submission" date="2018-03" db="EMBL/GenBank/DDBJ databases">
        <title>Genomic Encyclopedia of Archaeal and Bacterial Type Strains, Phase II (KMG-II): from individual species to whole genera.</title>
        <authorList>
            <person name="Goeker M."/>
        </authorList>
    </citation>
    <scope>NUCLEOTIDE SEQUENCE [LARGE SCALE GENOMIC DNA]</scope>
    <source>
        <strain evidence="2 3">DSM 100214</strain>
    </source>
</reference>
<feature type="transmembrane region" description="Helical" evidence="1">
    <location>
        <begin position="12"/>
        <end position="28"/>
    </location>
</feature>
<dbReference type="Proteomes" id="UP000247973">
    <property type="component" value="Unassembled WGS sequence"/>
</dbReference>
<dbReference type="RefSeq" id="WP_110312295.1">
    <property type="nucleotide sequence ID" value="NZ_QICL01000035.1"/>
</dbReference>
<gene>
    <name evidence="2" type="ORF">CLV62_13518</name>
</gene>
<protein>
    <submittedName>
        <fullName evidence="2">Uncharacterized protein</fullName>
    </submittedName>
</protein>
<accession>A0A2V3PIR2</accession>
<keyword evidence="1" id="KW-1133">Transmembrane helix</keyword>
<evidence type="ECO:0000313" key="2">
    <source>
        <dbReference type="EMBL" id="PXV59446.1"/>
    </source>
</evidence>
<name>A0A2V3PIR2_9BACT</name>
<evidence type="ECO:0000256" key="1">
    <source>
        <dbReference type="SAM" id="Phobius"/>
    </source>
</evidence>
<keyword evidence="1" id="KW-0472">Membrane</keyword>
<keyword evidence="3" id="KW-1185">Reference proteome</keyword>
<dbReference type="EMBL" id="QICL01000035">
    <property type="protein sequence ID" value="PXV59446.1"/>
    <property type="molecule type" value="Genomic_DNA"/>
</dbReference>
<sequence>MNTQPSVKKKWLAYLAVFLIMLSFHHLMGENRSGRQYTADANHSGQFTLCMDYLTDAEYYRLNCPVCRALIESLSAHKTLNL</sequence>
<comment type="caution">
    <text evidence="2">The sequence shown here is derived from an EMBL/GenBank/DDBJ whole genome shotgun (WGS) entry which is preliminary data.</text>
</comment>